<evidence type="ECO:0000256" key="4">
    <source>
        <dbReference type="ARBA" id="ARBA00022692"/>
    </source>
</evidence>
<dbReference type="PANTHER" id="PTHR21248:SF22">
    <property type="entry name" value="PHOSPHOLIPASE D"/>
    <property type="match status" value="1"/>
</dbReference>
<evidence type="ECO:0000256" key="7">
    <source>
        <dbReference type="ARBA" id="ARBA00023098"/>
    </source>
</evidence>
<protein>
    <recommendedName>
        <fullName evidence="11">Cardiolipin synthase A</fullName>
        <shortName evidence="11">CL synthase</shortName>
        <ecNumber evidence="11">2.7.8.-</ecNumber>
    </recommendedName>
</protein>
<evidence type="ECO:0000256" key="1">
    <source>
        <dbReference type="ARBA" id="ARBA00022475"/>
    </source>
</evidence>
<dbReference type="Pfam" id="PF13091">
    <property type="entry name" value="PLDc_2"/>
    <property type="match status" value="2"/>
</dbReference>
<comment type="catalytic activity">
    <reaction evidence="11">
        <text>2 a 1,2-diacyl-sn-glycero-3-phospho-(1'-sn-glycerol) = a cardiolipin + glycerol</text>
        <dbReference type="Rhea" id="RHEA:31451"/>
        <dbReference type="ChEBI" id="CHEBI:17754"/>
        <dbReference type="ChEBI" id="CHEBI:62237"/>
        <dbReference type="ChEBI" id="CHEBI:64716"/>
    </reaction>
</comment>
<dbReference type="PANTHER" id="PTHR21248">
    <property type="entry name" value="CARDIOLIPIN SYNTHASE"/>
    <property type="match status" value="1"/>
</dbReference>
<dbReference type="KEGG" id="icp:ICMP_234"/>
<keyword evidence="9 11" id="KW-0594">Phospholipid biosynthesis</keyword>
<feature type="domain" description="PLD phosphodiesterase" evidence="12">
    <location>
        <begin position="404"/>
        <end position="431"/>
    </location>
</feature>
<name>C5WCN7_9ENTR</name>
<evidence type="ECO:0000256" key="3">
    <source>
        <dbReference type="ARBA" id="ARBA00022679"/>
    </source>
</evidence>
<gene>
    <name evidence="13" type="primary">cls</name>
    <name evidence="11" type="synonym">clsA</name>
    <name evidence="13" type="ORF">ICMP_234</name>
</gene>
<feature type="active site" evidence="11">
    <location>
        <position position="231"/>
    </location>
</feature>
<keyword evidence="2 11" id="KW-0444">Lipid biosynthesis</keyword>
<comment type="function">
    <text evidence="11">Catalyzes the reversible phosphatidyl group transfer from one phosphatidylglycerol molecule to another to form cardiolipin (CL) (diphosphatidylglycerol) and glycerol.</text>
</comment>
<evidence type="ECO:0000256" key="2">
    <source>
        <dbReference type="ARBA" id="ARBA00022516"/>
    </source>
</evidence>
<keyword evidence="5" id="KW-0677">Repeat</keyword>
<dbReference type="EC" id="2.7.8.-" evidence="11"/>
<organism evidence="13 14">
    <name type="scientific">Candidatus Ishikawaella capsulata Mpkobe</name>
    <dbReference type="NCBI Taxonomy" id="476281"/>
    <lineage>
        <taxon>Bacteria</taxon>
        <taxon>Pseudomonadati</taxon>
        <taxon>Pseudomonadota</taxon>
        <taxon>Gammaproteobacteria</taxon>
        <taxon>Enterobacterales</taxon>
        <taxon>Enterobacteriaceae</taxon>
        <taxon>Candidatus Ishikawella</taxon>
    </lineage>
</organism>
<accession>C5WCN7</accession>
<feature type="transmembrane region" description="Helical" evidence="11">
    <location>
        <begin position="6"/>
        <end position="26"/>
    </location>
</feature>
<keyword evidence="4 11" id="KW-0812">Transmembrane</keyword>
<dbReference type="InterPro" id="IPR001736">
    <property type="entry name" value="PLipase_D/transphosphatidylase"/>
</dbReference>
<keyword evidence="1 11" id="KW-1003">Cell membrane</keyword>
<evidence type="ECO:0000256" key="8">
    <source>
        <dbReference type="ARBA" id="ARBA00023136"/>
    </source>
</evidence>
<evidence type="ECO:0000313" key="14">
    <source>
        <dbReference type="Proteomes" id="UP000061704"/>
    </source>
</evidence>
<dbReference type="InterPro" id="IPR030840">
    <property type="entry name" value="CL_synthase_A"/>
</dbReference>
<dbReference type="HAMAP" id="MF_00190">
    <property type="entry name" value="Cardiolipin_synth_ClsA"/>
    <property type="match status" value="1"/>
</dbReference>
<feature type="active site" evidence="11">
    <location>
        <position position="236"/>
    </location>
</feature>
<dbReference type="InterPro" id="IPR022924">
    <property type="entry name" value="Cardiolipin_synthase"/>
</dbReference>
<dbReference type="HOGENOM" id="CLU_038053_1_0_6"/>
<dbReference type="AlphaFoldDB" id="C5WCN7"/>
<feature type="active site" evidence="11">
    <location>
        <position position="411"/>
    </location>
</feature>
<evidence type="ECO:0000259" key="12">
    <source>
        <dbReference type="PROSITE" id="PS50035"/>
    </source>
</evidence>
<dbReference type="NCBIfam" id="TIGR04265">
    <property type="entry name" value="bac_cardiolipin"/>
    <property type="match status" value="1"/>
</dbReference>
<dbReference type="Proteomes" id="UP000061704">
    <property type="component" value="Chromosome"/>
</dbReference>
<feature type="transmembrane region" description="Helical" evidence="11">
    <location>
        <begin position="38"/>
        <end position="63"/>
    </location>
</feature>
<dbReference type="GO" id="GO:0005886">
    <property type="term" value="C:plasma membrane"/>
    <property type="evidence" value="ECO:0007669"/>
    <property type="project" value="UniProtKB-SubCell"/>
</dbReference>
<keyword evidence="7 11" id="KW-0443">Lipid metabolism</keyword>
<evidence type="ECO:0000256" key="6">
    <source>
        <dbReference type="ARBA" id="ARBA00022989"/>
    </source>
</evidence>
<evidence type="ECO:0000256" key="9">
    <source>
        <dbReference type="ARBA" id="ARBA00023209"/>
    </source>
</evidence>
<dbReference type="EMBL" id="AP010872">
    <property type="protein sequence ID" value="BAH83093.1"/>
    <property type="molecule type" value="Genomic_DNA"/>
</dbReference>
<dbReference type="Gene3D" id="3.30.870.10">
    <property type="entry name" value="Endonuclease Chain A"/>
    <property type="match status" value="2"/>
</dbReference>
<dbReference type="SUPFAM" id="SSF56024">
    <property type="entry name" value="Phospholipase D/nuclease"/>
    <property type="match status" value="2"/>
</dbReference>
<feature type="active site" evidence="11">
    <location>
        <position position="409"/>
    </location>
</feature>
<keyword evidence="10 11" id="KW-1208">Phospholipid metabolism</keyword>
<keyword evidence="3 11" id="KW-0808">Transferase</keyword>
<dbReference type="GO" id="GO:0032049">
    <property type="term" value="P:cardiolipin biosynthetic process"/>
    <property type="evidence" value="ECO:0007669"/>
    <property type="project" value="UniProtKB-UniRule"/>
</dbReference>
<feature type="active site" evidence="11">
    <location>
        <position position="229"/>
    </location>
</feature>
<comment type="subcellular location">
    <subcellularLocation>
        <location evidence="11">Cell membrane</location>
        <topology evidence="11">Multi-pass membrane protein</topology>
    </subcellularLocation>
</comment>
<keyword evidence="8 11" id="KW-0472">Membrane</keyword>
<dbReference type="PROSITE" id="PS50035">
    <property type="entry name" value="PLD"/>
    <property type="match status" value="2"/>
</dbReference>
<sequence>MFRHEMNIFYKIFSGLLLLIYWLFVSKTALKILKKTRYIIFIILWLLFIYMIPILGIVAYFAFSQSYFGKKRTKRARKMYPYINQWITDIKCYPHIFSNNYSDIASPLFKLCENRQGINGIIGNKIQIINNFTDIIQSIIQDIQHANHNIEMIFYIWKPGGRVDEIAKSLIAASQRGIYCRIMLDSVGSISFFRSCWPVIMRQAGIEVVEVLKLSIRSFFFRRIDLRQHRKMILVDNYIAYTGSMNLVDPKLFKHNIGIGQWVDIMVRIEGPISTLMSFVYSCDWEIETGKRILAPSLGNNMVIASCEKELIIQLIGSGLNFPEDMIHQSLLTIIYSARKQLVITTPYFIPSNDIIYAICAAAMRGVNVIIILPLYNDSIFVKWASRVFFSELLEAGVKIYQYEKGFLHTKTIIVDEQLSILGTINIDMRSLWINLEIALVIDNTVFSKQLAKIQQDYISCSQQLDIHLWYKRRWWKYIIEQFFYFFGPLL</sequence>
<comment type="similarity">
    <text evidence="11">Belongs to the phospholipase D family. Cardiolipin synthase subfamily. ClsA sub-subfamily.</text>
</comment>
<evidence type="ECO:0000256" key="5">
    <source>
        <dbReference type="ARBA" id="ARBA00022737"/>
    </source>
</evidence>
<dbReference type="GO" id="GO:0008808">
    <property type="term" value="F:cardiolipin synthase activity"/>
    <property type="evidence" value="ECO:0007669"/>
    <property type="project" value="UniProtKB-UniRule"/>
</dbReference>
<dbReference type="STRING" id="476281.ICMP_234"/>
<dbReference type="InterPro" id="IPR025202">
    <property type="entry name" value="PLD-like_dom"/>
</dbReference>
<evidence type="ECO:0000256" key="11">
    <source>
        <dbReference type="HAMAP-Rule" id="MF_00190"/>
    </source>
</evidence>
<feature type="domain" description="PLD phosphodiesterase" evidence="12">
    <location>
        <begin position="224"/>
        <end position="251"/>
    </location>
</feature>
<evidence type="ECO:0000313" key="13">
    <source>
        <dbReference type="EMBL" id="BAH83093.1"/>
    </source>
</evidence>
<proteinExistence type="inferred from homology"/>
<evidence type="ECO:0000256" key="10">
    <source>
        <dbReference type="ARBA" id="ARBA00023264"/>
    </source>
</evidence>
<reference evidence="13 14" key="1">
    <citation type="journal article" date="2011" name="Genome Biol. Evol.">
        <title>Reductive evolution of bacterial genome in insect gut environment.</title>
        <authorList>
            <person name="Nikoh N."/>
            <person name="Hosokawa T."/>
            <person name="Ohshima K."/>
            <person name="Hattori M."/>
            <person name="Fukatsu T."/>
        </authorList>
    </citation>
    <scope>NUCLEOTIDE SEQUENCE [LARGE SCALE GENOMIC DNA]</scope>
    <source>
        <strain evidence="13 14">Mpkobe</strain>
    </source>
</reference>
<feature type="active site" evidence="11">
    <location>
        <position position="416"/>
    </location>
</feature>
<keyword evidence="6 11" id="KW-1133">Transmembrane helix</keyword>
<dbReference type="SMART" id="SM00155">
    <property type="entry name" value="PLDc"/>
    <property type="match status" value="2"/>
</dbReference>
<keyword evidence="14" id="KW-1185">Reference proteome</keyword>